<organism evidence="2 3">
    <name type="scientific">Seiridium unicorne</name>
    <dbReference type="NCBI Taxonomy" id="138068"/>
    <lineage>
        <taxon>Eukaryota</taxon>
        <taxon>Fungi</taxon>
        <taxon>Dikarya</taxon>
        <taxon>Ascomycota</taxon>
        <taxon>Pezizomycotina</taxon>
        <taxon>Sordariomycetes</taxon>
        <taxon>Xylariomycetidae</taxon>
        <taxon>Amphisphaeriales</taxon>
        <taxon>Sporocadaceae</taxon>
        <taxon>Seiridium</taxon>
    </lineage>
</organism>
<protein>
    <submittedName>
        <fullName evidence="2">Endo-beta-1,6-galactanase</fullName>
    </submittedName>
</protein>
<feature type="chain" id="PRO_5045990570" evidence="1">
    <location>
        <begin position="22"/>
        <end position="483"/>
    </location>
</feature>
<accession>A0ABR2UK86</accession>
<dbReference type="EMBL" id="JARVKF010000420">
    <property type="protein sequence ID" value="KAK9414942.1"/>
    <property type="molecule type" value="Genomic_DNA"/>
</dbReference>
<evidence type="ECO:0000313" key="3">
    <source>
        <dbReference type="Proteomes" id="UP001408356"/>
    </source>
</evidence>
<dbReference type="Proteomes" id="UP001408356">
    <property type="component" value="Unassembled WGS sequence"/>
</dbReference>
<feature type="signal peptide" evidence="1">
    <location>
        <begin position="1"/>
        <end position="21"/>
    </location>
</feature>
<keyword evidence="1" id="KW-0732">Signal</keyword>
<dbReference type="SUPFAM" id="SSF51445">
    <property type="entry name" value="(Trans)glycosidases"/>
    <property type="match status" value="1"/>
</dbReference>
<dbReference type="Gene3D" id="3.20.20.80">
    <property type="entry name" value="Glycosidases"/>
    <property type="match status" value="1"/>
</dbReference>
<dbReference type="PANTHER" id="PTHR42767:SF1">
    <property type="entry name" value="ENDO-BETA-1,6-GALACTANASE-LIKE DOMAIN-CONTAINING PROTEIN"/>
    <property type="match status" value="1"/>
</dbReference>
<sequence length="483" mass="52754">MKSLNLQALAVLLSRAFLARADTTTTINPDTNWGTWEGWGTSLAWWAAAFGTRDDLADIFFTTNSVTYNGASVPGLGLNIVRYNAGACSGNSVDGESMVVSSNMIASRQIDGYWVDWDSTDSSSSSWDWSVDSNQRTMMQKAASRGADVFELFSNSPMWWMCINHNPAGADDGSKDNLQSWNYDQHAIYLANIAQYAAKNWGITFDSVEPFNEPSASWWSATGSQEGCHFDVSTQASVLGYLRSELNSRSLSSTVISASDENTYDGAVSTWNSLVSAGASSYVGRINVHGYQQASGRRDTLYSLSQSSGKKLWNSEYGESDATGSSLASNLLLDFRWLHPTAWVYWQMIDGGGWGLIDGDNDALTLGAVSQKYYVLAQFTRHIRAGMRILDGGSDNTVAAYDATNKKLIIVAVNWGSAQYLNFELSSFSTPGTSGALVKRWTTMIGSGATYVAASDTYLNGTKFWSYFATNQIQTFEVNNVVL</sequence>
<comment type="caution">
    <text evidence="2">The sequence shown here is derived from an EMBL/GenBank/DDBJ whole genome shotgun (WGS) entry which is preliminary data.</text>
</comment>
<dbReference type="PANTHER" id="PTHR42767">
    <property type="entry name" value="ENDO-BETA-1,6-GALACTANASE"/>
    <property type="match status" value="1"/>
</dbReference>
<proteinExistence type="predicted"/>
<evidence type="ECO:0000313" key="2">
    <source>
        <dbReference type="EMBL" id="KAK9414942.1"/>
    </source>
</evidence>
<name>A0ABR2UK86_9PEZI</name>
<dbReference type="InterPro" id="IPR017853">
    <property type="entry name" value="GH"/>
</dbReference>
<keyword evidence="3" id="KW-1185">Reference proteome</keyword>
<dbReference type="InterPro" id="IPR039743">
    <property type="entry name" value="6GAL/EXGAL"/>
</dbReference>
<evidence type="ECO:0000256" key="1">
    <source>
        <dbReference type="SAM" id="SignalP"/>
    </source>
</evidence>
<gene>
    <name evidence="2" type="ORF">SUNI508_10712</name>
</gene>
<reference evidence="2 3" key="1">
    <citation type="journal article" date="2024" name="J. Plant Pathol.">
        <title>Sequence and assembly of the genome of Seiridium unicorne, isolate CBS 538.82, causal agent of cypress canker disease.</title>
        <authorList>
            <person name="Scali E."/>
            <person name="Rocca G.D."/>
            <person name="Danti R."/>
            <person name="Garbelotto M."/>
            <person name="Barberini S."/>
            <person name="Baroncelli R."/>
            <person name="Emiliani G."/>
        </authorList>
    </citation>
    <scope>NUCLEOTIDE SEQUENCE [LARGE SCALE GENOMIC DNA]</scope>
    <source>
        <strain evidence="2 3">BM-138-508</strain>
    </source>
</reference>